<dbReference type="OrthoDB" id="574237at2"/>
<evidence type="ECO:0000256" key="1">
    <source>
        <dbReference type="SAM" id="SignalP"/>
    </source>
</evidence>
<dbReference type="RefSeq" id="WP_057850597.1">
    <property type="nucleotide sequence ID" value="NZ_LLXX01000077.1"/>
</dbReference>
<dbReference type="Proteomes" id="UP000051913">
    <property type="component" value="Unassembled WGS sequence"/>
</dbReference>
<feature type="signal peptide" evidence="1">
    <location>
        <begin position="1"/>
        <end position="26"/>
    </location>
</feature>
<protein>
    <recommendedName>
        <fullName evidence="4">Secreted protein</fullName>
    </recommendedName>
</protein>
<evidence type="ECO:0000313" key="3">
    <source>
        <dbReference type="Proteomes" id="UP000051913"/>
    </source>
</evidence>
<evidence type="ECO:0008006" key="4">
    <source>
        <dbReference type="Google" id="ProtNLM"/>
    </source>
</evidence>
<dbReference type="EMBL" id="LLXX01000077">
    <property type="protein sequence ID" value="KRR08532.1"/>
    <property type="molecule type" value="Genomic_DNA"/>
</dbReference>
<sequence length="125" mass="13382">MVAKISMMAGAVVLALGLMSPVVTNAVCIDEPCGPPRPATGAGWRMANFPAPNGGVVAYRIMGSNAACASYDGRNCLWGMKVSQIDFDRVRPLVCGANHRAAWGVTGYEDRRHWCNLARRVVSTD</sequence>
<comment type="caution">
    <text evidence="2">The sequence shown here is derived from an EMBL/GenBank/DDBJ whole genome shotgun (WGS) entry which is preliminary data.</text>
</comment>
<evidence type="ECO:0000313" key="2">
    <source>
        <dbReference type="EMBL" id="KRR08532.1"/>
    </source>
</evidence>
<feature type="chain" id="PRO_5009797107" description="Secreted protein" evidence="1">
    <location>
        <begin position="27"/>
        <end position="125"/>
    </location>
</feature>
<organism evidence="2 3">
    <name type="scientific">Bradyrhizobium valentinum</name>
    <dbReference type="NCBI Taxonomy" id="1518501"/>
    <lineage>
        <taxon>Bacteria</taxon>
        <taxon>Pseudomonadati</taxon>
        <taxon>Pseudomonadota</taxon>
        <taxon>Alphaproteobacteria</taxon>
        <taxon>Hyphomicrobiales</taxon>
        <taxon>Nitrobacteraceae</taxon>
        <taxon>Bradyrhizobium</taxon>
    </lineage>
</organism>
<proteinExistence type="predicted"/>
<dbReference type="AlphaFoldDB" id="A0A0R3LNP3"/>
<reference evidence="2 3" key="1">
    <citation type="submission" date="2014-03" db="EMBL/GenBank/DDBJ databases">
        <title>Bradyrhizobium valentinum sp. nov., isolated from effective nodules of Lupinus mariae-josephae, a lupine endemic of basic-lime soils in Eastern Spain.</title>
        <authorList>
            <person name="Duran D."/>
            <person name="Rey L."/>
            <person name="Navarro A."/>
            <person name="Busquets A."/>
            <person name="Imperial J."/>
            <person name="Ruiz-Argueso T."/>
        </authorList>
    </citation>
    <scope>NUCLEOTIDE SEQUENCE [LARGE SCALE GENOMIC DNA]</scope>
    <source>
        <strain evidence="2 3">LmjM3</strain>
    </source>
</reference>
<keyword evidence="1" id="KW-0732">Signal</keyword>
<gene>
    <name evidence="2" type="ORF">CP49_24940</name>
</gene>
<name>A0A0R3LNP3_9BRAD</name>
<keyword evidence="3" id="KW-1185">Reference proteome</keyword>
<accession>A0A0R3LNP3</accession>